<dbReference type="InterPro" id="IPR039424">
    <property type="entry name" value="SBP_5"/>
</dbReference>
<feature type="chain" id="PRO_5040750104" evidence="5">
    <location>
        <begin position="24"/>
        <end position="562"/>
    </location>
</feature>
<name>A0A9X3PMB8_9ACTN</name>
<keyword evidence="3" id="KW-0813">Transport</keyword>
<reference evidence="8 10" key="2">
    <citation type="submission" date="2023-07" db="EMBL/GenBank/DDBJ databases">
        <title>Sequencing the genomes of 1000 actinobacteria strains.</title>
        <authorList>
            <person name="Klenk H.-P."/>
        </authorList>
    </citation>
    <scope>NUCLEOTIDE SEQUENCE [LARGE SCALE GENOMIC DNA]</scope>
    <source>
        <strain evidence="8 10">DSM 44724</strain>
    </source>
</reference>
<dbReference type="EMBL" id="JAVDYD010000001">
    <property type="protein sequence ID" value="MDR7339627.1"/>
    <property type="molecule type" value="Genomic_DNA"/>
</dbReference>
<keyword evidence="10" id="KW-1185">Reference proteome</keyword>
<gene>
    <name evidence="8" type="ORF">J2S69_003346</name>
    <name evidence="7" type="ORF">O2L01_11130</name>
</gene>
<comment type="subcellular location">
    <subcellularLocation>
        <location evidence="1">Cell envelope</location>
    </subcellularLocation>
</comment>
<evidence type="ECO:0000313" key="8">
    <source>
        <dbReference type="EMBL" id="MDR7339627.1"/>
    </source>
</evidence>
<dbReference type="EMBL" id="JAPZVQ010000005">
    <property type="protein sequence ID" value="MDA1385537.1"/>
    <property type="molecule type" value="Genomic_DNA"/>
</dbReference>
<dbReference type="Gene3D" id="3.10.105.10">
    <property type="entry name" value="Dipeptide-binding Protein, Domain 3"/>
    <property type="match status" value="1"/>
</dbReference>
<feature type="domain" description="Solute-binding protein family 5" evidence="6">
    <location>
        <begin position="97"/>
        <end position="479"/>
    </location>
</feature>
<evidence type="ECO:0000313" key="10">
    <source>
        <dbReference type="Proteomes" id="UP001183604"/>
    </source>
</evidence>
<evidence type="ECO:0000256" key="1">
    <source>
        <dbReference type="ARBA" id="ARBA00004196"/>
    </source>
</evidence>
<evidence type="ECO:0000313" key="9">
    <source>
        <dbReference type="Proteomes" id="UP001145799"/>
    </source>
</evidence>
<evidence type="ECO:0000256" key="2">
    <source>
        <dbReference type="ARBA" id="ARBA00005695"/>
    </source>
</evidence>
<dbReference type="PROSITE" id="PS51257">
    <property type="entry name" value="PROKAR_LIPOPROTEIN"/>
    <property type="match status" value="1"/>
</dbReference>
<evidence type="ECO:0000313" key="7">
    <source>
        <dbReference type="EMBL" id="MDA1385537.1"/>
    </source>
</evidence>
<dbReference type="GO" id="GO:1904680">
    <property type="term" value="F:peptide transmembrane transporter activity"/>
    <property type="evidence" value="ECO:0007669"/>
    <property type="project" value="TreeGrafter"/>
</dbReference>
<dbReference type="PANTHER" id="PTHR30290">
    <property type="entry name" value="PERIPLASMIC BINDING COMPONENT OF ABC TRANSPORTER"/>
    <property type="match status" value="1"/>
</dbReference>
<proteinExistence type="inferred from homology"/>
<comment type="caution">
    <text evidence="7">The sequence shown here is derived from an EMBL/GenBank/DDBJ whole genome shotgun (WGS) entry which is preliminary data.</text>
</comment>
<dbReference type="GO" id="GO:0030313">
    <property type="term" value="C:cell envelope"/>
    <property type="evidence" value="ECO:0007669"/>
    <property type="project" value="UniProtKB-SubCell"/>
</dbReference>
<dbReference type="InterPro" id="IPR000914">
    <property type="entry name" value="SBP_5_dom"/>
</dbReference>
<evidence type="ECO:0000256" key="3">
    <source>
        <dbReference type="ARBA" id="ARBA00022448"/>
    </source>
</evidence>
<reference evidence="7" key="1">
    <citation type="submission" date="2022-12" db="EMBL/GenBank/DDBJ databases">
        <title>Gycomyces niveus sp.nov., a novel actinomycete isolated from soil in Shouguang.</title>
        <authorList>
            <person name="Yang X."/>
        </authorList>
    </citation>
    <scope>NUCLEOTIDE SEQUENCE</scope>
    <source>
        <strain evidence="7">DSM 44724</strain>
    </source>
</reference>
<evidence type="ECO:0000256" key="4">
    <source>
        <dbReference type="ARBA" id="ARBA00022729"/>
    </source>
</evidence>
<dbReference type="AlphaFoldDB" id="A0A9X3PMB8"/>
<dbReference type="SUPFAM" id="SSF53850">
    <property type="entry name" value="Periplasmic binding protein-like II"/>
    <property type="match status" value="1"/>
</dbReference>
<feature type="signal peptide" evidence="5">
    <location>
        <begin position="1"/>
        <end position="23"/>
    </location>
</feature>
<dbReference type="Proteomes" id="UP001145799">
    <property type="component" value="Unassembled WGS sequence"/>
</dbReference>
<protein>
    <submittedName>
        <fullName evidence="7">ABC transporter family substrate-binding protein</fullName>
    </submittedName>
    <submittedName>
        <fullName evidence="8">Peptide/nickel transport system substrate-binding protein</fullName>
    </submittedName>
</protein>
<sequence length="562" mass="60421">MRPATARTWALAGTALLAAGALAACGGGSDSGGGDTDVTWAISSGWESWNENTADGNTSYLHQALYPGTTALGDFNQDAEWVYNDALLAKAPELTGESPMTVAYTLNENAQWSDGEPFGVDDFVYVWHQMSGKAEHCDQTQCLPASTDWGANVASITQEGDVVTMTYVDGYLDPEWQFFQTPMYPAHIAADNGFPNWETDPAQMGGSATWFTQNPPTWATGPYKPVDAVAGDYVTFEPNENYQGSTKPALEKLQMKVVEGTEAIITELRQGSIDGSWPSEFSQEELDKVADDDAVTTEVYDGSIWLHIDTNTNNEFLSDRVLRQAVFAAIDNADIIAKAYPDTDVTPRTNHFFNKESQYFEDLLAASKPVQGSGAADAANQLLKGAGYTTGDTLMTPDGKPVKFNFRYGEGDATRTLAGELVQSYLAEIGIDVSLDAIPDGELGTVLSEGDFDLVIYGWSGTPAFTTAPAQYFGSDSSSNFGKYRLDGLDEAIAKVRSTTDIGEAAGFANDVGAMVVPQAFTLPIFDEPQSVVYLNGALDGIVANGNSQAGPMWNIQEWKPA</sequence>
<keyword evidence="4 5" id="KW-0732">Signal</keyword>
<dbReference type="GO" id="GO:0015833">
    <property type="term" value="P:peptide transport"/>
    <property type="evidence" value="ECO:0007669"/>
    <property type="project" value="TreeGrafter"/>
</dbReference>
<dbReference type="PANTHER" id="PTHR30290:SF10">
    <property type="entry name" value="PERIPLASMIC OLIGOPEPTIDE-BINDING PROTEIN-RELATED"/>
    <property type="match status" value="1"/>
</dbReference>
<dbReference type="CDD" id="cd08501">
    <property type="entry name" value="PBP2_Lpqw"/>
    <property type="match status" value="1"/>
</dbReference>
<organism evidence="7 9">
    <name type="scientific">Glycomyces lechevalierae</name>
    <dbReference type="NCBI Taxonomy" id="256034"/>
    <lineage>
        <taxon>Bacteria</taxon>
        <taxon>Bacillati</taxon>
        <taxon>Actinomycetota</taxon>
        <taxon>Actinomycetes</taxon>
        <taxon>Glycomycetales</taxon>
        <taxon>Glycomycetaceae</taxon>
        <taxon>Glycomyces</taxon>
    </lineage>
</organism>
<dbReference type="Pfam" id="PF00496">
    <property type="entry name" value="SBP_bac_5"/>
    <property type="match status" value="1"/>
</dbReference>
<dbReference type="Proteomes" id="UP001183604">
    <property type="component" value="Unassembled WGS sequence"/>
</dbReference>
<dbReference type="RefSeq" id="WP_270122000.1">
    <property type="nucleotide sequence ID" value="NZ_BAAAOM010000004.1"/>
</dbReference>
<comment type="similarity">
    <text evidence="2">Belongs to the bacterial solute-binding protein 5 family.</text>
</comment>
<evidence type="ECO:0000259" key="6">
    <source>
        <dbReference type="Pfam" id="PF00496"/>
    </source>
</evidence>
<dbReference type="Gene3D" id="3.40.190.10">
    <property type="entry name" value="Periplasmic binding protein-like II"/>
    <property type="match status" value="1"/>
</dbReference>
<evidence type="ECO:0000256" key="5">
    <source>
        <dbReference type="SAM" id="SignalP"/>
    </source>
</evidence>
<accession>A0A9X3PMB8</accession>